<sequence>MSDWKLESGTLKKTSKNPYATGTFSGCLLLVIQFFLVVFILVGFLFLFASSDASESYTTIFVLFFLSSLFVIIATTISTYNKSKSVIRTLEIDASSSLMRIKETEKPDTSWDLSQAICYIIKKRSELKGVSSTSGSGSRKYFDLYLLRNDGSFFLLESFSDPANIPETMQMFRSAFPLPIKNDAGENLYDPSEFKSSDPTIEKQASGASFPFEAPASRFLKIERSEQGTRVEVMNPKSIRDKLIVVLFFGIFFGAWLFIAHQILSESAYIALVFFVPFSIFFLGILIVSILFSLTKKLELYADSTGLKIRYATGIPLLSYLLALERFFPKQSIRHIRVSRLVLDQDALTIALKGTERKSIGVLAYLFNLQAFPIQSFTLRGDSELIGIWHLMPWVPNSPGYSDLVAAESAIQAHLNLDEERIDFNDLQ</sequence>
<dbReference type="PROSITE" id="PS51257">
    <property type="entry name" value="PROKAR_LIPOPROTEIN"/>
    <property type="match status" value="1"/>
</dbReference>
<dbReference type="AlphaFoldDB" id="A0A2M9ZKP9"/>
<dbReference type="EMBL" id="NPDZ01000008">
    <property type="protein sequence ID" value="PJZ72619.1"/>
    <property type="molecule type" value="Genomic_DNA"/>
</dbReference>
<evidence type="ECO:0000256" key="1">
    <source>
        <dbReference type="SAM" id="Phobius"/>
    </source>
</evidence>
<dbReference type="Proteomes" id="UP000231962">
    <property type="component" value="Unassembled WGS sequence"/>
</dbReference>
<proteinExistence type="predicted"/>
<reference evidence="4 5" key="1">
    <citation type="submission" date="2017-07" db="EMBL/GenBank/DDBJ databases">
        <title>Leptospira spp. isolated from tropical soils.</title>
        <authorList>
            <person name="Thibeaux R."/>
            <person name="Iraola G."/>
            <person name="Ferres I."/>
            <person name="Bierque E."/>
            <person name="Girault D."/>
            <person name="Soupe-Gilbert M.-E."/>
            <person name="Picardeau M."/>
            <person name="Goarant C."/>
        </authorList>
    </citation>
    <scope>NUCLEOTIDE SEQUENCE [LARGE SCALE GENOMIC DNA]</scope>
    <source>
        <strain evidence="3 5">FH1-B-B1</strain>
        <strain evidence="2 4">FH1-B-C1</strain>
    </source>
</reference>
<comment type="caution">
    <text evidence="3">The sequence shown here is derived from an EMBL/GenBank/DDBJ whole genome shotgun (WGS) entry which is preliminary data.</text>
</comment>
<feature type="transmembrane region" description="Helical" evidence="1">
    <location>
        <begin position="243"/>
        <end position="263"/>
    </location>
</feature>
<feature type="transmembrane region" description="Helical" evidence="1">
    <location>
        <begin position="21"/>
        <end position="48"/>
    </location>
</feature>
<evidence type="ECO:0000313" key="3">
    <source>
        <dbReference type="EMBL" id="PJZ72619.1"/>
    </source>
</evidence>
<keyword evidence="1" id="KW-1133">Transmembrane helix</keyword>
<dbReference type="RefSeq" id="WP_100713640.1">
    <property type="nucleotide sequence ID" value="NZ_NPDY01000006.1"/>
</dbReference>
<keyword evidence="4" id="KW-1185">Reference proteome</keyword>
<dbReference type="EMBL" id="NPDY01000006">
    <property type="protein sequence ID" value="PJZ69973.1"/>
    <property type="molecule type" value="Genomic_DNA"/>
</dbReference>
<evidence type="ECO:0000313" key="5">
    <source>
        <dbReference type="Proteomes" id="UP000231990"/>
    </source>
</evidence>
<name>A0A2M9ZKP9_9LEPT</name>
<protein>
    <submittedName>
        <fullName evidence="3">Uncharacterized protein</fullName>
    </submittedName>
</protein>
<keyword evidence="1" id="KW-0472">Membrane</keyword>
<keyword evidence="1" id="KW-0812">Transmembrane</keyword>
<evidence type="ECO:0000313" key="4">
    <source>
        <dbReference type="Proteomes" id="UP000231962"/>
    </source>
</evidence>
<feature type="transmembrane region" description="Helical" evidence="1">
    <location>
        <begin position="60"/>
        <end position="80"/>
    </location>
</feature>
<organism evidence="3 5">
    <name type="scientific">Leptospira perolatii</name>
    <dbReference type="NCBI Taxonomy" id="2023191"/>
    <lineage>
        <taxon>Bacteria</taxon>
        <taxon>Pseudomonadati</taxon>
        <taxon>Spirochaetota</taxon>
        <taxon>Spirochaetia</taxon>
        <taxon>Leptospirales</taxon>
        <taxon>Leptospiraceae</taxon>
        <taxon>Leptospira</taxon>
    </lineage>
</organism>
<feature type="transmembrane region" description="Helical" evidence="1">
    <location>
        <begin position="269"/>
        <end position="294"/>
    </location>
</feature>
<gene>
    <name evidence="2" type="ORF">CH360_08710</name>
    <name evidence="3" type="ORF">CH373_12975</name>
</gene>
<dbReference type="Proteomes" id="UP000231990">
    <property type="component" value="Unassembled WGS sequence"/>
</dbReference>
<accession>A0A2M9ZKP9</accession>
<evidence type="ECO:0000313" key="2">
    <source>
        <dbReference type="EMBL" id="PJZ69973.1"/>
    </source>
</evidence>
<dbReference type="OrthoDB" id="344153at2"/>